<keyword evidence="12" id="KW-1185">Reference proteome</keyword>
<keyword evidence="4 9" id="KW-0349">Heme</keyword>
<dbReference type="InterPro" id="IPR036396">
    <property type="entry name" value="Cyt_P450_sf"/>
</dbReference>
<evidence type="ECO:0000256" key="3">
    <source>
        <dbReference type="ARBA" id="ARBA00010617"/>
    </source>
</evidence>
<gene>
    <name evidence="11" type="ORF">B0H17DRAFT_1203057</name>
</gene>
<proteinExistence type="inferred from homology"/>
<name>A0AAD7GGS6_MYCRO</name>
<comment type="cofactor">
    <cofactor evidence="1 9">
        <name>heme</name>
        <dbReference type="ChEBI" id="CHEBI:30413"/>
    </cofactor>
</comment>
<dbReference type="GO" id="GO:0004497">
    <property type="term" value="F:monooxygenase activity"/>
    <property type="evidence" value="ECO:0007669"/>
    <property type="project" value="UniProtKB-KW"/>
</dbReference>
<evidence type="ECO:0000256" key="5">
    <source>
        <dbReference type="ARBA" id="ARBA00022723"/>
    </source>
</evidence>
<dbReference type="Pfam" id="PF00067">
    <property type="entry name" value="p450"/>
    <property type="match status" value="1"/>
</dbReference>
<protein>
    <submittedName>
        <fullName evidence="11">Cytochrome P450</fullName>
    </submittedName>
</protein>
<keyword evidence="6 10" id="KW-0560">Oxidoreductase</keyword>
<evidence type="ECO:0000313" key="11">
    <source>
        <dbReference type="EMBL" id="KAJ7688262.1"/>
    </source>
</evidence>
<dbReference type="InterPro" id="IPR050364">
    <property type="entry name" value="Cytochrome_P450_fung"/>
</dbReference>
<evidence type="ECO:0000256" key="7">
    <source>
        <dbReference type="ARBA" id="ARBA00023004"/>
    </source>
</evidence>
<dbReference type="PRINTS" id="PR00385">
    <property type="entry name" value="P450"/>
</dbReference>
<comment type="pathway">
    <text evidence="2">Secondary metabolite biosynthesis.</text>
</comment>
<dbReference type="GO" id="GO:0005506">
    <property type="term" value="F:iron ion binding"/>
    <property type="evidence" value="ECO:0007669"/>
    <property type="project" value="InterPro"/>
</dbReference>
<reference evidence="11" key="1">
    <citation type="submission" date="2023-03" db="EMBL/GenBank/DDBJ databases">
        <title>Massive genome expansion in bonnet fungi (Mycena s.s.) driven by repeated elements and novel gene families across ecological guilds.</title>
        <authorList>
            <consortium name="Lawrence Berkeley National Laboratory"/>
            <person name="Harder C.B."/>
            <person name="Miyauchi S."/>
            <person name="Viragh M."/>
            <person name="Kuo A."/>
            <person name="Thoen E."/>
            <person name="Andreopoulos B."/>
            <person name="Lu D."/>
            <person name="Skrede I."/>
            <person name="Drula E."/>
            <person name="Henrissat B."/>
            <person name="Morin E."/>
            <person name="Kohler A."/>
            <person name="Barry K."/>
            <person name="LaButti K."/>
            <person name="Morin E."/>
            <person name="Salamov A."/>
            <person name="Lipzen A."/>
            <person name="Mereny Z."/>
            <person name="Hegedus B."/>
            <person name="Baldrian P."/>
            <person name="Stursova M."/>
            <person name="Weitz H."/>
            <person name="Taylor A."/>
            <person name="Grigoriev I.V."/>
            <person name="Nagy L.G."/>
            <person name="Martin F."/>
            <person name="Kauserud H."/>
        </authorList>
    </citation>
    <scope>NUCLEOTIDE SEQUENCE</scope>
    <source>
        <strain evidence="11">CBHHK067</strain>
    </source>
</reference>
<dbReference type="PANTHER" id="PTHR46300:SF7">
    <property type="entry name" value="P450, PUTATIVE (EUROFUNG)-RELATED"/>
    <property type="match status" value="1"/>
</dbReference>
<dbReference type="SUPFAM" id="SSF48264">
    <property type="entry name" value="Cytochrome P450"/>
    <property type="match status" value="1"/>
</dbReference>
<sequence length="529" mass="59184">MSLLNTHTPILCATLALAATLYYARAQRWKLPLPPGPRKLPLVGNSFDLPVTSPWEVYTRWSKQYGSDILHLDLAGTSVIILSSLEATDALLERRSAIYSDRQVLGMELYYWDVHSFRGDFPMVVDLMGWDFNIALMKYGEDWRTTRRLFNHAFNVTASQQYRPQLQKAARLLLERLLDSPEEFLPHFRQMSGEIIMSVTYGIDVLPTEDPYITAAEEAMHSLAVAAVPGQYLVDVFPILKHVPRWLPGAGFKRLAEGWRKLARATMDLPFAETKRQMESGVAPRSFTADGLSALKNSDIYYKEHHLRATAATMFAAASDTTASALGSFALAMLANPEAQRRAQAEIDSVTGGKYLPTLDDQSSMPYLAALIKEVLRWENVTPIALPHRLTRDDEYRGYRLPAGSLVIGNAWAILHDETTYPDPFTFKPERFLLDDAARDPDTAFGFGRRRCPGRHMAALSLWITIASILATFNIEKAVDDAGHIIEPRHEYVSGLVSTPLPFQCTIIPRSEGAVALIRAAMNTDPLSE</sequence>
<evidence type="ECO:0000313" key="12">
    <source>
        <dbReference type="Proteomes" id="UP001221757"/>
    </source>
</evidence>
<dbReference type="GO" id="GO:0020037">
    <property type="term" value="F:heme binding"/>
    <property type="evidence" value="ECO:0007669"/>
    <property type="project" value="InterPro"/>
</dbReference>
<evidence type="ECO:0000256" key="2">
    <source>
        <dbReference type="ARBA" id="ARBA00005179"/>
    </source>
</evidence>
<dbReference type="GO" id="GO:0016705">
    <property type="term" value="F:oxidoreductase activity, acting on paired donors, with incorporation or reduction of molecular oxygen"/>
    <property type="evidence" value="ECO:0007669"/>
    <property type="project" value="InterPro"/>
</dbReference>
<keyword evidence="8 10" id="KW-0503">Monooxygenase</keyword>
<dbReference type="EMBL" id="JARKIE010000080">
    <property type="protein sequence ID" value="KAJ7688262.1"/>
    <property type="molecule type" value="Genomic_DNA"/>
</dbReference>
<dbReference type="InterPro" id="IPR017972">
    <property type="entry name" value="Cyt_P450_CS"/>
</dbReference>
<evidence type="ECO:0000256" key="10">
    <source>
        <dbReference type="RuleBase" id="RU000461"/>
    </source>
</evidence>
<dbReference type="InterPro" id="IPR001128">
    <property type="entry name" value="Cyt_P450"/>
</dbReference>
<evidence type="ECO:0000256" key="9">
    <source>
        <dbReference type="PIRSR" id="PIRSR602401-1"/>
    </source>
</evidence>
<dbReference type="AlphaFoldDB" id="A0AAD7GGS6"/>
<dbReference type="InterPro" id="IPR002401">
    <property type="entry name" value="Cyt_P450_E_grp-I"/>
</dbReference>
<dbReference type="PROSITE" id="PS00086">
    <property type="entry name" value="CYTOCHROME_P450"/>
    <property type="match status" value="1"/>
</dbReference>
<dbReference type="CDD" id="cd11065">
    <property type="entry name" value="CYP64-like"/>
    <property type="match status" value="1"/>
</dbReference>
<organism evidence="11 12">
    <name type="scientific">Mycena rosella</name>
    <name type="common">Pink bonnet</name>
    <name type="synonym">Agaricus rosellus</name>
    <dbReference type="NCBI Taxonomy" id="1033263"/>
    <lineage>
        <taxon>Eukaryota</taxon>
        <taxon>Fungi</taxon>
        <taxon>Dikarya</taxon>
        <taxon>Basidiomycota</taxon>
        <taxon>Agaricomycotina</taxon>
        <taxon>Agaricomycetes</taxon>
        <taxon>Agaricomycetidae</taxon>
        <taxon>Agaricales</taxon>
        <taxon>Marasmiineae</taxon>
        <taxon>Mycenaceae</taxon>
        <taxon>Mycena</taxon>
    </lineage>
</organism>
<dbReference type="PRINTS" id="PR00463">
    <property type="entry name" value="EP450I"/>
</dbReference>
<keyword evidence="7 9" id="KW-0408">Iron</keyword>
<dbReference type="Gene3D" id="1.10.630.10">
    <property type="entry name" value="Cytochrome P450"/>
    <property type="match status" value="1"/>
</dbReference>
<evidence type="ECO:0000256" key="4">
    <source>
        <dbReference type="ARBA" id="ARBA00022617"/>
    </source>
</evidence>
<dbReference type="PANTHER" id="PTHR46300">
    <property type="entry name" value="P450, PUTATIVE (EUROFUNG)-RELATED-RELATED"/>
    <property type="match status" value="1"/>
</dbReference>
<accession>A0AAD7GGS6</accession>
<evidence type="ECO:0000256" key="8">
    <source>
        <dbReference type="ARBA" id="ARBA00023033"/>
    </source>
</evidence>
<comment type="similarity">
    <text evidence="3 10">Belongs to the cytochrome P450 family.</text>
</comment>
<dbReference type="Proteomes" id="UP001221757">
    <property type="component" value="Unassembled WGS sequence"/>
</dbReference>
<keyword evidence="5 9" id="KW-0479">Metal-binding</keyword>
<evidence type="ECO:0000256" key="6">
    <source>
        <dbReference type="ARBA" id="ARBA00023002"/>
    </source>
</evidence>
<comment type="caution">
    <text evidence="11">The sequence shown here is derived from an EMBL/GenBank/DDBJ whole genome shotgun (WGS) entry which is preliminary data.</text>
</comment>
<feature type="binding site" description="axial binding residue" evidence="9">
    <location>
        <position position="452"/>
    </location>
    <ligand>
        <name>heme</name>
        <dbReference type="ChEBI" id="CHEBI:30413"/>
    </ligand>
    <ligandPart>
        <name>Fe</name>
        <dbReference type="ChEBI" id="CHEBI:18248"/>
    </ligandPart>
</feature>
<evidence type="ECO:0000256" key="1">
    <source>
        <dbReference type="ARBA" id="ARBA00001971"/>
    </source>
</evidence>